<dbReference type="Proteomes" id="UP001151699">
    <property type="component" value="Chromosome A"/>
</dbReference>
<dbReference type="FunFam" id="2.130.10.120:FF:000001">
    <property type="entry name" value="Prolyl endopeptidase"/>
    <property type="match status" value="1"/>
</dbReference>
<feature type="domain" description="Peptidase S9 prolyl oligopeptidase catalytic" evidence="10">
    <location>
        <begin position="511"/>
        <end position="733"/>
    </location>
</feature>
<dbReference type="FunFam" id="3.40.50.1820:FF:000005">
    <property type="entry name" value="Prolyl endopeptidase"/>
    <property type="match status" value="1"/>
</dbReference>
<keyword evidence="4 7" id="KW-0645">Protease</keyword>
<dbReference type="EC" id="3.4.21.-" evidence="7"/>
<evidence type="ECO:0000256" key="3">
    <source>
        <dbReference type="ARBA" id="ARBA00016310"/>
    </source>
</evidence>
<evidence type="ECO:0000256" key="2">
    <source>
        <dbReference type="ARBA" id="ARBA00005228"/>
    </source>
</evidence>
<evidence type="ECO:0000259" key="10">
    <source>
        <dbReference type="Pfam" id="PF00326"/>
    </source>
</evidence>
<protein>
    <recommendedName>
        <fullName evidence="3 7">Prolyl endopeptidase</fullName>
        <ecNumber evidence="7">3.4.21.-</ecNumber>
    </recommendedName>
</protein>
<sequence>MIVSHRVAVAITVVVVLASLVSGLTYPNVARNTTVEDKYGTVVVPDPYRWLESPDTNATKSFVTEQNGLSTPYFEQCPFRAEIRDRLAKVWNYRKVNPPQKHGNHYFQYANNGLQDQNVLYIQDALEGDNTNRRVFLDPNLLSTDGTVALTSTQSFSKDGSLFAYGISTSGSDWRKVYIRNVSSNENLEDVLIKVKFTDLVWKGNEGIFYGHYPDFEGDPEGSDTGTNENQKISFHRIGTRQEDDVIVVEFPEKPKNLIASMDITSNDQYLIVRPSAGSDEGSYGDNTIYYVDLSDSNPVNWQRRPIVETYNAGYSFITDYGNMLYFLTNFNAPRYKIVGIQISSPAPETWTTIIEEDSENVLNWAAPINRDYILLDYLENVASKLVVRSLIVGNSFSKQIPIEKGTVTSYAGKIEDTQLFIKFESFLVPNRIYQLDFTTPVDQIELEVFDDVEIEGLDFTLFEVKQVKYNSKDGTEVPMYIMHKKNLTLNATSPAMLYGYGGFNINILPEFSVRRIVFMQSFDGVAAVANIRGGGEFGNSWHEGGSLLNKQNVFDDFQAAAEYLIAQNYTNAQKMIIEGRSNGGLLVGACVNQRPDLYGAAIASVGVMDMLRFHLFTIGHSWVSEYGSSANSAQFPYIYAYSPLHNIKFPQSAGVQYPAVLVTTSDHDDRVVPSHSYKYTAELQHTIGGNENQSQPLLLRVETDAGHGAGSPISKLIDEQVDILSFLTESLDLAFEGQRKAPTDSGATSVLYSVGSMLVTITFAFWVSHSFTL</sequence>
<comment type="caution">
    <text evidence="12">The sequence shown here is derived from an EMBL/GenBank/DDBJ whole genome shotgun (WGS) entry which is preliminary data.</text>
</comment>
<dbReference type="Pfam" id="PF02897">
    <property type="entry name" value="Peptidase_S9_N"/>
    <property type="match status" value="1"/>
</dbReference>
<keyword evidence="8" id="KW-0812">Transmembrane</keyword>
<dbReference type="SUPFAM" id="SSF50993">
    <property type="entry name" value="Peptidase/esterase 'gauge' domain"/>
    <property type="match status" value="1"/>
</dbReference>
<name>A0A9Q0NB59_9DIPT</name>
<dbReference type="Gene3D" id="2.130.10.120">
    <property type="entry name" value="Prolyl oligopeptidase, N-terminal domain"/>
    <property type="match status" value="1"/>
</dbReference>
<evidence type="ECO:0000256" key="7">
    <source>
        <dbReference type="RuleBase" id="RU368024"/>
    </source>
</evidence>
<comment type="similarity">
    <text evidence="2 7">Belongs to the peptidase S9A family.</text>
</comment>
<dbReference type="GO" id="GO:0006508">
    <property type="term" value="P:proteolysis"/>
    <property type="evidence" value="ECO:0007669"/>
    <property type="project" value="UniProtKB-KW"/>
</dbReference>
<evidence type="ECO:0000256" key="5">
    <source>
        <dbReference type="ARBA" id="ARBA00022801"/>
    </source>
</evidence>
<dbReference type="PANTHER" id="PTHR42881:SF2">
    <property type="entry name" value="PROLYL ENDOPEPTIDASE"/>
    <property type="match status" value="1"/>
</dbReference>
<keyword evidence="9" id="KW-0732">Signal</keyword>
<accession>A0A9Q0NB59</accession>
<dbReference type="SUPFAM" id="SSF53474">
    <property type="entry name" value="alpha/beta-Hydrolases"/>
    <property type="match status" value="1"/>
</dbReference>
<dbReference type="AlphaFoldDB" id="A0A9Q0NB59"/>
<feature type="chain" id="PRO_5040506248" description="Prolyl endopeptidase" evidence="9">
    <location>
        <begin position="24"/>
        <end position="774"/>
    </location>
</feature>
<comment type="catalytic activity">
    <reaction evidence="1">
        <text>Hydrolysis of Pro-|-Xaa &gt;&gt; Ala-|-Xaa in oligopeptides.</text>
        <dbReference type="EC" id="3.4.21.26"/>
    </reaction>
</comment>
<gene>
    <name evidence="12" type="primary">Prep_0</name>
    <name evidence="12" type="ORF">Bhyg_02260</name>
</gene>
<feature type="domain" description="Peptidase S9A N-terminal" evidence="11">
    <location>
        <begin position="27"/>
        <end position="441"/>
    </location>
</feature>
<dbReference type="InterPro" id="IPR029058">
    <property type="entry name" value="AB_hydrolase_fold"/>
</dbReference>
<dbReference type="PRINTS" id="PR00862">
    <property type="entry name" value="PROLIGOPTASE"/>
</dbReference>
<evidence type="ECO:0000256" key="6">
    <source>
        <dbReference type="ARBA" id="ARBA00022825"/>
    </source>
</evidence>
<proteinExistence type="inferred from homology"/>
<keyword evidence="6 7" id="KW-0720">Serine protease</keyword>
<evidence type="ECO:0000313" key="13">
    <source>
        <dbReference type="Proteomes" id="UP001151699"/>
    </source>
</evidence>
<dbReference type="InterPro" id="IPR023302">
    <property type="entry name" value="Pept_S9A_N"/>
</dbReference>
<evidence type="ECO:0000256" key="1">
    <source>
        <dbReference type="ARBA" id="ARBA00001070"/>
    </source>
</evidence>
<dbReference type="GO" id="GO:0070012">
    <property type="term" value="F:oligopeptidase activity"/>
    <property type="evidence" value="ECO:0007669"/>
    <property type="project" value="TreeGrafter"/>
</dbReference>
<dbReference type="Pfam" id="PF00326">
    <property type="entry name" value="Peptidase_S9"/>
    <property type="match status" value="1"/>
</dbReference>
<evidence type="ECO:0000313" key="12">
    <source>
        <dbReference type="EMBL" id="KAJ6647042.1"/>
    </source>
</evidence>
<dbReference type="Gene3D" id="3.40.50.1820">
    <property type="entry name" value="alpha/beta hydrolase"/>
    <property type="match status" value="1"/>
</dbReference>
<dbReference type="InterPro" id="IPR002471">
    <property type="entry name" value="Pept_S9_AS"/>
</dbReference>
<keyword evidence="8" id="KW-1133">Transmembrane helix</keyword>
<dbReference type="InterPro" id="IPR051167">
    <property type="entry name" value="Prolyl_oligopep/macrocyclase"/>
</dbReference>
<evidence type="ECO:0000256" key="4">
    <source>
        <dbReference type="ARBA" id="ARBA00022670"/>
    </source>
</evidence>
<evidence type="ECO:0000256" key="8">
    <source>
        <dbReference type="SAM" id="Phobius"/>
    </source>
</evidence>
<keyword evidence="13" id="KW-1185">Reference proteome</keyword>
<dbReference type="PROSITE" id="PS00708">
    <property type="entry name" value="PRO_ENDOPEP_SER"/>
    <property type="match status" value="1"/>
</dbReference>
<dbReference type="GO" id="GO:0004252">
    <property type="term" value="F:serine-type endopeptidase activity"/>
    <property type="evidence" value="ECO:0007669"/>
    <property type="project" value="UniProtKB-UniRule"/>
</dbReference>
<evidence type="ECO:0000256" key="9">
    <source>
        <dbReference type="SAM" id="SignalP"/>
    </source>
</evidence>
<keyword evidence="8" id="KW-0472">Membrane</keyword>
<keyword evidence="5 7" id="KW-0378">Hydrolase</keyword>
<feature type="transmembrane region" description="Helical" evidence="8">
    <location>
        <begin position="750"/>
        <end position="768"/>
    </location>
</feature>
<dbReference type="EMBL" id="WJQU01000001">
    <property type="protein sequence ID" value="KAJ6647042.1"/>
    <property type="molecule type" value="Genomic_DNA"/>
</dbReference>
<reference evidence="12" key="1">
    <citation type="submission" date="2022-07" db="EMBL/GenBank/DDBJ databases">
        <authorList>
            <person name="Trinca V."/>
            <person name="Uliana J.V.C."/>
            <person name="Torres T.T."/>
            <person name="Ward R.J."/>
            <person name="Monesi N."/>
        </authorList>
    </citation>
    <scope>NUCLEOTIDE SEQUENCE</scope>
    <source>
        <strain evidence="12">HSMRA1968</strain>
        <tissue evidence="12">Whole embryos</tissue>
    </source>
</reference>
<dbReference type="InterPro" id="IPR001375">
    <property type="entry name" value="Peptidase_S9_cat"/>
</dbReference>
<organism evidence="12 13">
    <name type="scientific">Pseudolycoriella hygida</name>
    <dbReference type="NCBI Taxonomy" id="35572"/>
    <lineage>
        <taxon>Eukaryota</taxon>
        <taxon>Metazoa</taxon>
        <taxon>Ecdysozoa</taxon>
        <taxon>Arthropoda</taxon>
        <taxon>Hexapoda</taxon>
        <taxon>Insecta</taxon>
        <taxon>Pterygota</taxon>
        <taxon>Neoptera</taxon>
        <taxon>Endopterygota</taxon>
        <taxon>Diptera</taxon>
        <taxon>Nematocera</taxon>
        <taxon>Sciaroidea</taxon>
        <taxon>Sciaridae</taxon>
        <taxon>Pseudolycoriella</taxon>
    </lineage>
</organism>
<dbReference type="GO" id="GO:0005829">
    <property type="term" value="C:cytosol"/>
    <property type="evidence" value="ECO:0007669"/>
    <property type="project" value="TreeGrafter"/>
</dbReference>
<feature type="signal peptide" evidence="9">
    <location>
        <begin position="1"/>
        <end position="23"/>
    </location>
</feature>
<dbReference type="OrthoDB" id="248387at2759"/>
<evidence type="ECO:0000259" key="11">
    <source>
        <dbReference type="Pfam" id="PF02897"/>
    </source>
</evidence>
<dbReference type="InterPro" id="IPR002470">
    <property type="entry name" value="Peptidase_S9A"/>
</dbReference>
<dbReference type="PANTHER" id="PTHR42881">
    <property type="entry name" value="PROLYL ENDOPEPTIDASE"/>
    <property type="match status" value="1"/>
</dbReference>